<dbReference type="PANTHER" id="PTHR23017:SF3">
    <property type="entry name" value="G-PROTEIN COUPLED RECEPTORS FAMILY 1 PROFILE DOMAIN-CONTAINING PROTEIN"/>
    <property type="match status" value="1"/>
</dbReference>
<dbReference type="WBParaSite" id="EEL_0000912001-mRNA-1">
    <property type="protein sequence ID" value="EEL_0000912001-mRNA-1"/>
    <property type="gene ID" value="EEL_0000912001"/>
</dbReference>
<feature type="transmembrane region" description="Helical" evidence="1">
    <location>
        <begin position="16"/>
        <end position="42"/>
    </location>
</feature>
<evidence type="ECO:0000259" key="2">
    <source>
        <dbReference type="Pfam" id="PF10328"/>
    </source>
</evidence>
<sequence>MSLYITRTSSRFHNSFGILCSSFLLCNLQGLFIHITWCIVVLSVKSPILSLPELFSVRLVGLILNGGWFGTLLLHFLTALNRFYAFVYATKYNNLWSESRTLKMVVISWIVTMVYCTHHLYDDCSLLFNYGLNYRWLHYTSFHGQICAKTDAVVSLAFVISMACFDFFTSVKIIAYRRTMARNRSEGIGSAISEKEVRFFKQSCKLGSFYVSSVIGFNVFPHFFANKWILFMTSTMLWILAHSLDG</sequence>
<organism evidence="3 4">
    <name type="scientific">Elaeophora elaphi</name>
    <dbReference type="NCBI Taxonomy" id="1147741"/>
    <lineage>
        <taxon>Eukaryota</taxon>
        <taxon>Metazoa</taxon>
        <taxon>Ecdysozoa</taxon>
        <taxon>Nematoda</taxon>
        <taxon>Chromadorea</taxon>
        <taxon>Rhabditida</taxon>
        <taxon>Spirurina</taxon>
        <taxon>Spiruromorpha</taxon>
        <taxon>Filarioidea</taxon>
        <taxon>Onchocercidae</taxon>
        <taxon>Elaeophora</taxon>
    </lineage>
</organism>
<feature type="transmembrane region" description="Helical" evidence="1">
    <location>
        <begin position="152"/>
        <end position="175"/>
    </location>
</feature>
<feature type="transmembrane region" description="Helical" evidence="1">
    <location>
        <begin position="101"/>
        <end position="121"/>
    </location>
</feature>
<evidence type="ECO:0000313" key="3">
    <source>
        <dbReference type="Proteomes" id="UP000050640"/>
    </source>
</evidence>
<protein>
    <submittedName>
        <fullName evidence="4">7TM_GPCR_Srx domain-containing protein</fullName>
    </submittedName>
</protein>
<dbReference type="InterPro" id="IPR019430">
    <property type="entry name" value="7TM_GPCR_serpentine_rcpt_Srx"/>
</dbReference>
<dbReference type="Proteomes" id="UP000050640">
    <property type="component" value="Unplaced"/>
</dbReference>
<reference evidence="4" key="1">
    <citation type="submission" date="2017-02" db="UniProtKB">
        <authorList>
            <consortium name="WormBaseParasite"/>
        </authorList>
    </citation>
    <scope>IDENTIFICATION</scope>
</reference>
<feature type="transmembrane region" description="Helical" evidence="1">
    <location>
        <begin position="62"/>
        <end position="80"/>
    </location>
</feature>
<keyword evidence="3" id="KW-1185">Reference proteome</keyword>
<dbReference type="SUPFAM" id="SSF81321">
    <property type="entry name" value="Family A G protein-coupled receptor-like"/>
    <property type="match status" value="1"/>
</dbReference>
<dbReference type="Gene3D" id="1.20.1070.10">
    <property type="entry name" value="Rhodopsin 7-helix transmembrane proteins"/>
    <property type="match status" value="1"/>
</dbReference>
<accession>A0A0R3S303</accession>
<keyword evidence="1" id="KW-0812">Transmembrane</keyword>
<feature type="domain" description="7TM GPCR serpentine receptor class x (Srx)" evidence="2">
    <location>
        <begin position="2"/>
        <end position="246"/>
    </location>
</feature>
<dbReference type="AlphaFoldDB" id="A0A0R3S303"/>
<keyword evidence="1" id="KW-0472">Membrane</keyword>
<proteinExistence type="predicted"/>
<keyword evidence="1" id="KW-1133">Transmembrane helix</keyword>
<dbReference type="PANTHER" id="PTHR23017">
    <property type="entry name" value="SERPENTINE RECEPTOR, CLASS X"/>
    <property type="match status" value="1"/>
</dbReference>
<dbReference type="Pfam" id="PF10328">
    <property type="entry name" value="7TM_GPCR_Srx"/>
    <property type="match status" value="1"/>
</dbReference>
<evidence type="ECO:0000256" key="1">
    <source>
        <dbReference type="SAM" id="Phobius"/>
    </source>
</evidence>
<evidence type="ECO:0000313" key="4">
    <source>
        <dbReference type="WBParaSite" id="EEL_0000912001-mRNA-1"/>
    </source>
</evidence>
<name>A0A0R3S303_9BILA</name>